<evidence type="ECO:0000256" key="1">
    <source>
        <dbReference type="SAM" id="SignalP"/>
    </source>
</evidence>
<dbReference type="Proteomes" id="UP001325680">
    <property type="component" value="Chromosome"/>
</dbReference>
<evidence type="ECO:0000313" key="3">
    <source>
        <dbReference type="Proteomes" id="UP001325680"/>
    </source>
</evidence>
<sequence>MKKILFMVALLSSLTVLAQDETVKNLKKDSERQINKDPNDTTTKTWKMGGFIGLNAAQGSLSNWAAGGDKFSLALNGNLSTYAFYKKNKHSWDNTLDINLGYMNTTSLGSRKNDDRIDLVSKYGYAIGEKWNAGALFNFRSQMFKGYTYDNDGNRTFSSNFLSPAYVLLSPGLEWKPNKDFSVFLSPATVRWTIVRNDSLSSVGAYGVDTGRHAKTEFGAFASLNYFKEVNKMFSYRSRLDLYANYLEKPKNVDLYWTNMINMKLTKYLTLTYSLDMIYDDDVRLFGANNESPAAQIKSMLGLGFLVKF</sequence>
<protein>
    <submittedName>
        <fullName evidence="2">DUF3078 domain-containing protein</fullName>
    </submittedName>
</protein>
<dbReference type="Pfam" id="PF11276">
    <property type="entry name" value="DUF3078"/>
    <property type="match status" value="1"/>
</dbReference>
<dbReference type="InterPro" id="IPR021428">
    <property type="entry name" value="DUF3078"/>
</dbReference>
<keyword evidence="1" id="KW-0732">Signal</keyword>
<reference evidence="2 3" key="1">
    <citation type="submission" date="2023-12" db="EMBL/GenBank/DDBJ databases">
        <title>Genome sequencing and assembly of bacterial species from a model synthetic community.</title>
        <authorList>
            <person name="Hogle S.L."/>
        </authorList>
    </citation>
    <scope>NUCLEOTIDE SEQUENCE [LARGE SCALE GENOMIC DNA]</scope>
    <source>
        <strain evidence="2 3">HAMBI_3031</strain>
    </source>
</reference>
<feature type="signal peptide" evidence="1">
    <location>
        <begin position="1"/>
        <end position="18"/>
    </location>
</feature>
<dbReference type="RefSeq" id="WP_114789762.1">
    <property type="nucleotide sequence ID" value="NZ_CP139960.1"/>
</dbReference>
<feature type="chain" id="PRO_5047550019" evidence="1">
    <location>
        <begin position="19"/>
        <end position="309"/>
    </location>
</feature>
<accession>A0ABZ0WC10</accession>
<dbReference type="EMBL" id="CP139960">
    <property type="protein sequence ID" value="WQD40584.1"/>
    <property type="molecule type" value="Genomic_DNA"/>
</dbReference>
<organism evidence="2 3">
    <name type="scientific">Niabella yanshanensis</name>
    <dbReference type="NCBI Taxonomy" id="577386"/>
    <lineage>
        <taxon>Bacteria</taxon>
        <taxon>Pseudomonadati</taxon>
        <taxon>Bacteroidota</taxon>
        <taxon>Chitinophagia</taxon>
        <taxon>Chitinophagales</taxon>
        <taxon>Chitinophagaceae</taxon>
        <taxon>Niabella</taxon>
    </lineage>
</organism>
<gene>
    <name evidence="2" type="ORF">U0035_10535</name>
</gene>
<proteinExistence type="predicted"/>
<keyword evidence="3" id="KW-1185">Reference proteome</keyword>
<name>A0ABZ0WC10_9BACT</name>
<evidence type="ECO:0000313" key="2">
    <source>
        <dbReference type="EMBL" id="WQD40584.1"/>
    </source>
</evidence>